<dbReference type="SMART" id="SM00228">
    <property type="entry name" value="PDZ"/>
    <property type="match status" value="2"/>
</dbReference>
<dbReference type="SUPFAM" id="SSF50729">
    <property type="entry name" value="PH domain-like"/>
    <property type="match status" value="1"/>
</dbReference>
<accession>A0A336KH09</accession>
<feature type="region of interest" description="Disordered" evidence="2">
    <location>
        <begin position="420"/>
        <end position="541"/>
    </location>
</feature>
<dbReference type="InterPro" id="IPR051230">
    <property type="entry name" value="APP-Binding"/>
</dbReference>
<evidence type="ECO:0000256" key="1">
    <source>
        <dbReference type="ARBA" id="ARBA00022737"/>
    </source>
</evidence>
<feature type="compositionally biased region" description="Polar residues" evidence="2">
    <location>
        <begin position="450"/>
        <end position="466"/>
    </location>
</feature>
<dbReference type="PANTHER" id="PTHR12345">
    <property type="entry name" value="SYNTENIN RELATED"/>
    <property type="match status" value="1"/>
</dbReference>
<feature type="compositionally biased region" description="Polar residues" evidence="2">
    <location>
        <begin position="490"/>
        <end position="507"/>
    </location>
</feature>
<dbReference type="SUPFAM" id="SSF50156">
    <property type="entry name" value="PDZ domain-like"/>
    <property type="match status" value="2"/>
</dbReference>
<dbReference type="PANTHER" id="PTHR12345:SF11">
    <property type="entry name" value="FI13065P"/>
    <property type="match status" value="1"/>
</dbReference>
<evidence type="ECO:0000313" key="5">
    <source>
        <dbReference type="EMBL" id="SSX24094.1"/>
    </source>
</evidence>
<proteinExistence type="predicted"/>
<dbReference type="VEuPathDB" id="VectorBase:CSON010293"/>
<dbReference type="EMBL" id="UFQS01000415">
    <property type="protein sequence ID" value="SSX03729.1"/>
    <property type="molecule type" value="Genomic_DNA"/>
</dbReference>
<protein>
    <submittedName>
        <fullName evidence="4">CSON010293 protein</fullName>
    </submittedName>
</protein>
<name>A0A336KH09_CULSO</name>
<evidence type="ECO:0000259" key="3">
    <source>
        <dbReference type="SMART" id="SM00228"/>
    </source>
</evidence>
<dbReference type="EMBL" id="UFQT01000415">
    <property type="protein sequence ID" value="SSX24094.1"/>
    <property type="molecule type" value="Genomic_DNA"/>
</dbReference>
<dbReference type="GO" id="GO:0005886">
    <property type="term" value="C:plasma membrane"/>
    <property type="evidence" value="ECO:0007669"/>
    <property type="project" value="TreeGrafter"/>
</dbReference>
<dbReference type="AlphaFoldDB" id="A0A336KH09"/>
<feature type="compositionally biased region" description="Polar residues" evidence="2">
    <location>
        <begin position="516"/>
        <end position="530"/>
    </location>
</feature>
<feature type="domain" description="PDZ" evidence="3">
    <location>
        <begin position="590"/>
        <end position="671"/>
    </location>
</feature>
<feature type="domain" description="PDZ" evidence="3">
    <location>
        <begin position="733"/>
        <end position="814"/>
    </location>
</feature>
<gene>
    <name evidence="4" type="primary">CSON010293</name>
</gene>
<reference evidence="4" key="1">
    <citation type="submission" date="2018-04" db="EMBL/GenBank/DDBJ databases">
        <authorList>
            <person name="Go L.Y."/>
            <person name="Mitchell J.A."/>
        </authorList>
    </citation>
    <scope>NUCLEOTIDE SEQUENCE</scope>
    <source>
        <tissue evidence="4">Whole organism</tissue>
    </source>
</reference>
<keyword evidence="1" id="KW-0677">Repeat</keyword>
<feature type="compositionally biased region" description="Polar residues" evidence="2">
    <location>
        <begin position="428"/>
        <end position="440"/>
    </location>
</feature>
<dbReference type="GO" id="GO:0005737">
    <property type="term" value="C:cytoplasm"/>
    <property type="evidence" value="ECO:0007669"/>
    <property type="project" value="TreeGrafter"/>
</dbReference>
<dbReference type="OMA" id="PPKTQSC"/>
<dbReference type="InterPro" id="IPR036034">
    <property type="entry name" value="PDZ_sf"/>
</dbReference>
<sequence>MASQALFREIHKNTWLKRINGDNRKTTVISTKKSEKYWVVFCVHDDTFALLEGYSEPKFAPSHIPEWTIPLQTTQHISHALVPQENEFEFVITLMNDVARFNAPSWDLMLEWVEALRSKLREMKILSPKENVYSKLPEIRAPLLPTRDPTSPLPVLPPVPAALVPGIERIYPNSSSGFQTRTTITTTSTNASNSTNNTERIAMSNTNVQNIMNLLSNPLEAYSSSNQTNGDENHQESNVTVNIDEVPLISTETNDENGDDEISIENHDNLEEATATNITIIQVSTPPGEKKTVFDFKENTSTDTAPDEDYRSNVQIIPSNPTPTVIEPSTSINNAPTEIQVKAKPNIYKTPHKSKTKINNNQNQQGSQVTTVQVSSTTSEYGQVFACSTASSTTVVDITRDPAASSSQLYEQIFLSTSAPGAASSSSVTNHSAEPSTSTGIRIASPPRNPITSNKRTVDIQPNSASRPVLQRGVTEVSITRPSRRDEAEQSASRRQNTTTNKSTPASQADKFRGENQGQRQRSSSTSDMHATNRMRSALSPVAVTTGNYNGRLQPAPQPYRTNPQEQNGTRMTLREQQVMHLRREMMHPGGVRLQLRRKDCCGSIAWIDAFGGVWVAGWKQKEHPVLYNALHIGDQLLSVTGTPVTSAADANKLIRACQGLFVEMIIRRVPFGRVYAIRRELDGQCLGLIRDGNTSTIVDVVPNSLAARFGLPPKVLKLIYFMHLRREMMHPGGVRLQLRRKDCCGSIAWIDAFGGVWVAGWKQKEHPVLYNALHIGDQLLSVAGTPVTSAADANKLIRACQGLFVEMIIRRVPFGRVYAIRRELDGQCLGLIRDGNTSTIVDVVPNSLAARFGLPPKAKTVDGLNLTFWVITEINGRPLNLFFKDTEIKDRLNSVGRDISILVQPSDLITKLKKQLKSLRSYKDFIVQ</sequence>
<reference evidence="5" key="2">
    <citation type="submission" date="2018-07" db="EMBL/GenBank/DDBJ databases">
        <authorList>
            <person name="Quirk P.G."/>
            <person name="Krulwich T.A."/>
        </authorList>
    </citation>
    <scope>NUCLEOTIDE SEQUENCE</scope>
</reference>
<evidence type="ECO:0000256" key="2">
    <source>
        <dbReference type="SAM" id="MobiDB-lite"/>
    </source>
</evidence>
<organism evidence="4">
    <name type="scientific">Culicoides sonorensis</name>
    <name type="common">Biting midge</name>
    <dbReference type="NCBI Taxonomy" id="179676"/>
    <lineage>
        <taxon>Eukaryota</taxon>
        <taxon>Metazoa</taxon>
        <taxon>Ecdysozoa</taxon>
        <taxon>Arthropoda</taxon>
        <taxon>Hexapoda</taxon>
        <taxon>Insecta</taxon>
        <taxon>Pterygota</taxon>
        <taxon>Neoptera</taxon>
        <taxon>Endopterygota</taxon>
        <taxon>Diptera</taxon>
        <taxon>Nematocera</taxon>
        <taxon>Chironomoidea</taxon>
        <taxon>Ceratopogonidae</taxon>
        <taxon>Ceratopogoninae</taxon>
        <taxon>Culicoides</taxon>
        <taxon>Monoculicoides</taxon>
    </lineage>
</organism>
<evidence type="ECO:0000313" key="4">
    <source>
        <dbReference type="EMBL" id="SSX03729.1"/>
    </source>
</evidence>
<dbReference type="InterPro" id="IPR001478">
    <property type="entry name" value="PDZ"/>
</dbReference>